<evidence type="ECO:0000313" key="8">
    <source>
        <dbReference type="Proteomes" id="UP000253817"/>
    </source>
</evidence>
<reference evidence="7" key="3">
    <citation type="journal article" date="2019" name="Microbiol. Resour. Announc.">
        <title>Draft Genome Sequences of Type Strains of Gordonibacter faecihominis, Paraeggerthella hongkongensis, Parvibacter caecicola,Slackia equolifaciens, Slackia faecicanis, and Slackia isoflavoniconvertens.</title>
        <authorList>
            <person name="Danylec N."/>
            <person name="Stoll D.A."/>
            <person name="Dotsch A."/>
            <person name="Huch M."/>
        </authorList>
    </citation>
    <scope>NUCLEOTIDE SEQUENCE</scope>
    <source>
        <strain evidence="7">DSM 16107</strain>
    </source>
</reference>
<dbReference type="EMBL" id="PPTT01000062">
    <property type="protein sequence ID" value="RDB61916.1"/>
    <property type="molecule type" value="Genomic_DNA"/>
</dbReference>
<feature type="transmembrane region" description="Helical" evidence="4">
    <location>
        <begin position="384"/>
        <end position="405"/>
    </location>
</feature>
<dbReference type="InterPro" id="IPR016032">
    <property type="entry name" value="Sig_transdc_resp-reg_C-effctor"/>
</dbReference>
<feature type="transmembrane region" description="Helical" evidence="4">
    <location>
        <begin position="236"/>
        <end position="256"/>
    </location>
</feature>
<dbReference type="PANTHER" id="PTHR44688">
    <property type="entry name" value="DNA-BINDING TRANSCRIPTIONAL ACTIVATOR DEVR_DOSR"/>
    <property type="match status" value="1"/>
</dbReference>
<feature type="transmembrane region" description="Helical" evidence="4">
    <location>
        <begin position="39"/>
        <end position="56"/>
    </location>
</feature>
<evidence type="ECO:0000313" key="6">
    <source>
        <dbReference type="EMBL" id="RDB61916.1"/>
    </source>
</evidence>
<evidence type="ECO:0000313" key="9">
    <source>
        <dbReference type="Proteomes" id="UP000270112"/>
    </source>
</evidence>
<dbReference type="GO" id="GO:0006355">
    <property type="term" value="P:regulation of DNA-templated transcription"/>
    <property type="evidence" value="ECO:0007669"/>
    <property type="project" value="InterPro"/>
</dbReference>
<evidence type="ECO:0000259" key="5">
    <source>
        <dbReference type="PROSITE" id="PS50043"/>
    </source>
</evidence>
<dbReference type="Gene3D" id="1.10.10.10">
    <property type="entry name" value="Winged helix-like DNA-binding domain superfamily/Winged helix DNA-binding domain"/>
    <property type="match status" value="1"/>
</dbReference>
<dbReference type="EMBL" id="QICC01000082">
    <property type="protein sequence ID" value="RNM40432.1"/>
    <property type="molecule type" value="Genomic_DNA"/>
</dbReference>
<sequence length="514" mass="54756">MGFSRAEGHCMALVRASGESGANGAGPCARAVLFGPKRSLWLCCFAMGICSAVRVWILNNDIISVFSATNPLARDILYTCAEIIPLVIIALLARYRPSMLSNGAISCAAGLAAFAGAAMFLCSDAWFLPFWPQVAYALCIFSGMWISAVFALSLCELGGPRSVALCVCSAYAVASLADWALSFAPVEARVAVWVVCTCAVLALGYPLARSMVRQAAEAGSARDLALSQPRSFVSPFNAAFCSLFAFELVSGFSLALNSVSGVPVDTFVAGLVPLLAGAWIYASRRDRGQEDTLFQLASLLVIAGVLTAMVSLSYALGSASNVLLASASECFTLLRMLVIVSMASRNKIDAVYVVACSQAFTSSGMMLGASAGHGANGIASSSEAATLAFLAVLLFLFIVFCFVWLRHASFERIIYGIQPVKPLVVAEPRAEAREGEGLEDRCARLAAARGLTKREAEILVMLARGRNGKFIEEHYVVSYNTVKTHVKHIYMKLDVHSQQELIDLVEDLEPAAQA</sequence>
<dbReference type="SMART" id="SM00421">
    <property type="entry name" value="HTH_LUXR"/>
    <property type="match status" value="1"/>
</dbReference>
<evidence type="ECO:0000256" key="2">
    <source>
        <dbReference type="ARBA" id="ARBA00023125"/>
    </source>
</evidence>
<accession>A0A3N0IVR2</accession>
<dbReference type="GO" id="GO:0003677">
    <property type="term" value="F:DNA binding"/>
    <property type="evidence" value="ECO:0007669"/>
    <property type="project" value="UniProtKB-KW"/>
</dbReference>
<evidence type="ECO:0000256" key="1">
    <source>
        <dbReference type="ARBA" id="ARBA00023015"/>
    </source>
</evidence>
<feature type="transmembrane region" description="Helical" evidence="4">
    <location>
        <begin position="293"/>
        <end position="316"/>
    </location>
</feature>
<organism evidence="7 9">
    <name type="scientific">Eggerthella sinensis</name>
    <dbReference type="NCBI Taxonomy" id="242230"/>
    <lineage>
        <taxon>Bacteria</taxon>
        <taxon>Bacillati</taxon>
        <taxon>Actinomycetota</taxon>
        <taxon>Coriobacteriia</taxon>
        <taxon>Eggerthellales</taxon>
        <taxon>Eggerthellaceae</taxon>
        <taxon>Eggerthella</taxon>
    </lineage>
</organism>
<dbReference type="Proteomes" id="UP000253817">
    <property type="component" value="Unassembled WGS sequence"/>
</dbReference>
<dbReference type="SUPFAM" id="SSF46894">
    <property type="entry name" value="C-terminal effector domain of the bipartite response regulators"/>
    <property type="match status" value="1"/>
</dbReference>
<name>A0A3N0IVR2_9ACTN</name>
<evidence type="ECO:0000256" key="3">
    <source>
        <dbReference type="ARBA" id="ARBA00023163"/>
    </source>
</evidence>
<feature type="domain" description="HTH luxR-type" evidence="5">
    <location>
        <begin position="444"/>
        <end position="509"/>
    </location>
</feature>
<feature type="transmembrane region" description="Helical" evidence="4">
    <location>
        <begin position="134"/>
        <end position="155"/>
    </location>
</feature>
<keyword evidence="8" id="KW-1185">Reference proteome</keyword>
<feature type="transmembrane region" description="Helical" evidence="4">
    <location>
        <begin position="322"/>
        <end position="343"/>
    </location>
</feature>
<dbReference type="Proteomes" id="UP000270112">
    <property type="component" value="Unassembled WGS sequence"/>
</dbReference>
<feature type="transmembrane region" description="Helical" evidence="4">
    <location>
        <begin position="262"/>
        <end position="281"/>
    </location>
</feature>
<evidence type="ECO:0000313" key="7">
    <source>
        <dbReference type="EMBL" id="RNM40432.1"/>
    </source>
</evidence>
<keyword evidence="4" id="KW-0812">Transmembrane</keyword>
<protein>
    <recommendedName>
        <fullName evidence="5">HTH luxR-type domain-containing protein</fullName>
    </recommendedName>
</protein>
<dbReference type="AlphaFoldDB" id="A0A3N0IVR2"/>
<gene>
    <name evidence="6" type="ORF">C1876_17390</name>
    <name evidence="7" type="ORF">DMP09_14310</name>
</gene>
<feature type="transmembrane region" description="Helical" evidence="4">
    <location>
        <begin position="350"/>
        <end position="372"/>
    </location>
</feature>
<dbReference type="Pfam" id="PF00196">
    <property type="entry name" value="GerE"/>
    <property type="match status" value="1"/>
</dbReference>
<evidence type="ECO:0000256" key="4">
    <source>
        <dbReference type="SAM" id="Phobius"/>
    </source>
</evidence>
<feature type="transmembrane region" description="Helical" evidence="4">
    <location>
        <begin position="162"/>
        <end position="184"/>
    </location>
</feature>
<feature type="transmembrane region" description="Helical" evidence="4">
    <location>
        <begin position="76"/>
        <end position="93"/>
    </location>
</feature>
<comment type="caution">
    <text evidence="7">The sequence shown here is derived from an EMBL/GenBank/DDBJ whole genome shotgun (WGS) entry which is preliminary data.</text>
</comment>
<dbReference type="PRINTS" id="PR00038">
    <property type="entry name" value="HTHLUXR"/>
</dbReference>
<keyword evidence="2" id="KW-0238">DNA-binding</keyword>
<keyword evidence="4" id="KW-1133">Transmembrane helix</keyword>
<keyword evidence="3" id="KW-0804">Transcription</keyword>
<dbReference type="PANTHER" id="PTHR44688:SF16">
    <property type="entry name" value="DNA-BINDING TRANSCRIPTIONAL ACTIVATOR DEVR_DOSR"/>
    <property type="match status" value="1"/>
</dbReference>
<dbReference type="InterPro" id="IPR036388">
    <property type="entry name" value="WH-like_DNA-bd_sf"/>
</dbReference>
<feature type="transmembrane region" description="Helical" evidence="4">
    <location>
        <begin position="190"/>
        <end position="208"/>
    </location>
</feature>
<dbReference type="CDD" id="cd06170">
    <property type="entry name" value="LuxR_C_like"/>
    <property type="match status" value="1"/>
</dbReference>
<dbReference type="PROSITE" id="PS50043">
    <property type="entry name" value="HTH_LUXR_2"/>
    <property type="match status" value="1"/>
</dbReference>
<dbReference type="InterPro" id="IPR000792">
    <property type="entry name" value="Tscrpt_reg_LuxR_C"/>
</dbReference>
<keyword evidence="4" id="KW-0472">Membrane</keyword>
<reference evidence="9" key="2">
    <citation type="submission" date="2018-05" db="EMBL/GenBank/DDBJ databases">
        <title>Genome Sequencing of selected type strains of the family Eggerthellaceae.</title>
        <authorList>
            <person name="Danylec N."/>
            <person name="Stoll D.A."/>
            <person name="Doetsch A."/>
            <person name="Huch M."/>
        </authorList>
    </citation>
    <scope>NUCLEOTIDE SEQUENCE [LARGE SCALE GENOMIC DNA]</scope>
    <source>
        <strain evidence="9">DSM 16107</strain>
    </source>
</reference>
<keyword evidence="1" id="KW-0805">Transcription regulation</keyword>
<proteinExistence type="predicted"/>
<feature type="transmembrane region" description="Helical" evidence="4">
    <location>
        <begin position="105"/>
        <end position="128"/>
    </location>
</feature>
<reference evidence="6 8" key="1">
    <citation type="journal article" date="2018" name="Elife">
        <title>Discovery and characterization of a prevalent human gut bacterial enzyme sufficient for the inactivation of a family of plant toxins.</title>
        <authorList>
            <person name="Koppel N."/>
            <person name="Bisanz J.E."/>
            <person name="Pandelia M.E."/>
            <person name="Turnbaugh P.J."/>
            <person name="Balskus E.P."/>
        </authorList>
    </citation>
    <scope>NUCLEOTIDE SEQUENCE [LARGE SCALE GENOMIC DNA]</scope>
    <source>
        <strain evidence="6 8">DSM 16107</strain>
    </source>
</reference>